<dbReference type="PROSITE" id="PS01129">
    <property type="entry name" value="PSI_RLU"/>
    <property type="match status" value="1"/>
</dbReference>
<feature type="domain" description="RNA-binding S4" evidence="8">
    <location>
        <begin position="24"/>
        <end position="70"/>
    </location>
</feature>
<comment type="similarity">
    <text evidence="1 6">Belongs to the pseudouridine synthase RluA family.</text>
</comment>
<dbReference type="InterPro" id="IPR036986">
    <property type="entry name" value="S4_RNA-bd_sf"/>
</dbReference>
<dbReference type="GO" id="GO:0003723">
    <property type="term" value="F:RNA binding"/>
    <property type="evidence" value="ECO:0007669"/>
    <property type="project" value="UniProtKB-KW"/>
</dbReference>
<keyword evidence="2 6" id="KW-0413">Isomerase</keyword>
<dbReference type="GO" id="GO:0000455">
    <property type="term" value="P:enzyme-directed rRNA pseudouridine synthesis"/>
    <property type="evidence" value="ECO:0007669"/>
    <property type="project" value="UniProtKB-ARBA"/>
</dbReference>
<dbReference type="InterPro" id="IPR020103">
    <property type="entry name" value="PsdUridine_synth_cat_dom_sf"/>
</dbReference>
<organism evidence="9 10">
    <name type="scientific">Maritalea myrionectae</name>
    <dbReference type="NCBI Taxonomy" id="454601"/>
    <lineage>
        <taxon>Bacteria</taxon>
        <taxon>Pseudomonadati</taxon>
        <taxon>Pseudomonadota</taxon>
        <taxon>Alphaproteobacteria</taxon>
        <taxon>Hyphomicrobiales</taxon>
        <taxon>Devosiaceae</taxon>
        <taxon>Maritalea</taxon>
    </lineage>
</organism>
<dbReference type="PANTHER" id="PTHR21600:SF44">
    <property type="entry name" value="RIBOSOMAL LARGE SUBUNIT PSEUDOURIDINE SYNTHASE D"/>
    <property type="match status" value="1"/>
</dbReference>
<keyword evidence="10" id="KW-1185">Reference proteome</keyword>
<sequence>MTADSSDAQDTLNFTVTPEWVGKRLDVVVAHFAQDISRSRCQDLIRQDALTIDGATISEPKYRVKQDQQINLILPPPVDAAPLAQNITLDILHEDDALIVINKPANMVVHPAPGLDEDTLVNALLYHCGDSLVGIGGVKRPGIVHRLDKDTTGVIVVAKTEQAHNHLAAQFADHGRTGPLEREYIALVWAEPRPPKGRIETQIGRDPKNRTKQAVLKEGGRNAITHFKLDHVFGGHKWTVARVKCRLETGRTHQIRVHMTHIGHPLLGDATYGIGMESKIRNLPMPAQQALKALNRQALHAALLGFEHPVTKEKMVFTAPLPKDMSELESALSAASEDDFSQ</sequence>
<dbReference type="PANTHER" id="PTHR21600">
    <property type="entry name" value="MITOCHONDRIAL RNA PSEUDOURIDINE SYNTHASE"/>
    <property type="match status" value="1"/>
</dbReference>
<dbReference type="Pfam" id="PF00849">
    <property type="entry name" value="PseudoU_synth_2"/>
    <property type="match status" value="1"/>
</dbReference>
<evidence type="ECO:0000259" key="8">
    <source>
        <dbReference type="Pfam" id="PF01479"/>
    </source>
</evidence>
<reference evidence="9 10" key="1">
    <citation type="submission" date="2017-05" db="EMBL/GenBank/DDBJ databases">
        <title>Genome Analysis of Maritalea myrionectae HL2708#5.</title>
        <authorList>
            <consortium name="Cotde Inc.-PKNU"/>
            <person name="Jang D."/>
            <person name="Oh H.-M."/>
        </authorList>
    </citation>
    <scope>NUCLEOTIDE SEQUENCE [LARGE SCALE GENOMIC DNA]</scope>
    <source>
        <strain evidence="9 10">HL2708#5</strain>
    </source>
</reference>
<accession>A0A2R4MBM7</accession>
<dbReference type="CDD" id="cd00165">
    <property type="entry name" value="S4"/>
    <property type="match status" value="1"/>
</dbReference>
<evidence type="ECO:0000256" key="2">
    <source>
        <dbReference type="ARBA" id="ARBA00023235"/>
    </source>
</evidence>
<dbReference type="InterPro" id="IPR006225">
    <property type="entry name" value="PsdUridine_synth_RluC/D"/>
</dbReference>
<keyword evidence="5" id="KW-0694">RNA-binding</keyword>
<dbReference type="Pfam" id="PF01479">
    <property type="entry name" value="S4"/>
    <property type="match status" value="1"/>
</dbReference>
<evidence type="ECO:0000256" key="1">
    <source>
        <dbReference type="ARBA" id="ARBA00010876"/>
    </source>
</evidence>
<dbReference type="InterPro" id="IPR050188">
    <property type="entry name" value="RluA_PseudoU_synthase"/>
</dbReference>
<evidence type="ECO:0000256" key="6">
    <source>
        <dbReference type="RuleBase" id="RU362028"/>
    </source>
</evidence>
<dbReference type="CDD" id="cd02869">
    <property type="entry name" value="PseudoU_synth_RluA_like"/>
    <property type="match status" value="1"/>
</dbReference>
<dbReference type="NCBIfam" id="TIGR00005">
    <property type="entry name" value="rluA_subfam"/>
    <property type="match status" value="1"/>
</dbReference>
<dbReference type="Proteomes" id="UP000258927">
    <property type="component" value="Chromosome"/>
</dbReference>
<evidence type="ECO:0000256" key="4">
    <source>
        <dbReference type="PIRSR" id="PIRSR606225-1"/>
    </source>
</evidence>
<dbReference type="SUPFAM" id="SSF55120">
    <property type="entry name" value="Pseudouridine synthase"/>
    <property type="match status" value="1"/>
</dbReference>
<gene>
    <name evidence="9" type="ORF">MXMO3_00851</name>
</gene>
<dbReference type="STRING" id="1122213.GCA_000423365_01947"/>
<evidence type="ECO:0000259" key="7">
    <source>
        <dbReference type="Pfam" id="PF00849"/>
    </source>
</evidence>
<dbReference type="InterPro" id="IPR006145">
    <property type="entry name" value="PsdUridine_synth_RsuA/RluA"/>
</dbReference>
<dbReference type="AlphaFoldDB" id="A0A2R4MBM7"/>
<dbReference type="KEGG" id="mmyr:MXMO3_00851"/>
<dbReference type="Gene3D" id="3.30.2350.10">
    <property type="entry name" value="Pseudouridine synthase"/>
    <property type="match status" value="1"/>
</dbReference>
<protein>
    <recommendedName>
        <fullName evidence="6">Pseudouridine synthase</fullName>
        <ecNumber evidence="6">5.4.99.-</ecNumber>
    </recommendedName>
</protein>
<dbReference type="PROSITE" id="PS50889">
    <property type="entry name" value="S4"/>
    <property type="match status" value="1"/>
</dbReference>
<comment type="catalytic activity">
    <reaction evidence="6">
        <text>a uridine in RNA = a pseudouridine in RNA</text>
        <dbReference type="Rhea" id="RHEA:48348"/>
        <dbReference type="Rhea" id="RHEA-COMP:12068"/>
        <dbReference type="Rhea" id="RHEA-COMP:12069"/>
        <dbReference type="ChEBI" id="CHEBI:65314"/>
        <dbReference type="ChEBI" id="CHEBI:65315"/>
    </reaction>
</comment>
<dbReference type="RefSeq" id="WP_117395042.1">
    <property type="nucleotide sequence ID" value="NZ_CP021330.1"/>
</dbReference>
<dbReference type="EC" id="5.4.99.-" evidence="6"/>
<feature type="domain" description="Pseudouridine synthase RsuA/RluA-like" evidence="7">
    <location>
        <begin position="98"/>
        <end position="261"/>
    </location>
</feature>
<evidence type="ECO:0000313" key="9">
    <source>
        <dbReference type="EMBL" id="AVX03383.1"/>
    </source>
</evidence>
<comment type="catalytic activity">
    <reaction evidence="3">
        <text>uridine(1911/1915/1917) in 23S rRNA = pseudouridine(1911/1915/1917) in 23S rRNA</text>
        <dbReference type="Rhea" id="RHEA:42524"/>
        <dbReference type="Rhea" id="RHEA-COMP:10097"/>
        <dbReference type="Rhea" id="RHEA-COMP:10098"/>
        <dbReference type="ChEBI" id="CHEBI:65314"/>
        <dbReference type="ChEBI" id="CHEBI:65315"/>
        <dbReference type="EC" id="5.4.99.23"/>
    </reaction>
</comment>
<dbReference type="InterPro" id="IPR002942">
    <property type="entry name" value="S4_RNA-bd"/>
</dbReference>
<proteinExistence type="inferred from homology"/>
<dbReference type="GO" id="GO:0160140">
    <property type="term" value="F:23S rRNA pseudouridine(1911/1915/1917) synthase activity"/>
    <property type="evidence" value="ECO:0007669"/>
    <property type="project" value="UniProtKB-EC"/>
</dbReference>
<comment type="function">
    <text evidence="6">Responsible for synthesis of pseudouridine from uracil.</text>
</comment>
<feature type="active site" evidence="4">
    <location>
        <position position="148"/>
    </location>
</feature>
<evidence type="ECO:0000313" key="10">
    <source>
        <dbReference type="Proteomes" id="UP000258927"/>
    </source>
</evidence>
<dbReference type="InterPro" id="IPR006224">
    <property type="entry name" value="PsdUridine_synth_RluA-like_CS"/>
</dbReference>
<evidence type="ECO:0000256" key="3">
    <source>
        <dbReference type="ARBA" id="ARBA00036882"/>
    </source>
</evidence>
<dbReference type="SUPFAM" id="SSF55174">
    <property type="entry name" value="Alpha-L RNA-binding motif"/>
    <property type="match status" value="1"/>
</dbReference>
<dbReference type="Gene3D" id="3.10.290.10">
    <property type="entry name" value="RNA-binding S4 domain"/>
    <property type="match status" value="1"/>
</dbReference>
<evidence type="ECO:0000256" key="5">
    <source>
        <dbReference type="PROSITE-ProRule" id="PRU00182"/>
    </source>
</evidence>
<name>A0A2R4MBM7_9HYPH</name>
<dbReference type="EMBL" id="CP021330">
    <property type="protein sequence ID" value="AVX03383.1"/>
    <property type="molecule type" value="Genomic_DNA"/>
</dbReference>